<sequence length="293" mass="31657">MKFTVEYPSEAPRAHPGFRHPAVMRALAVRIEELGFDAIAVSEHPAPSKKWREAGGHDTFDPVVALSFFAAATTSVRLMTNLMVLPFRNPYLAAKALTSLDIVSGGRLIAGVGAGYLPSEFATLGVHYEDRVRVFDDSVAALHRIWTDPDPRLHLDAPVQKPHPPLWFGGNSAATLRRVVRYGSGWCPIIAPESVTASVRTAAIADLDTFARRVEKLCDLLTAADRDPAEVEIQTEAPQVDLGDAAAVTRLTDQVAAMERAGATRIIVHVDAATPEAAETYLTRFADHFGVGG</sequence>
<dbReference type="Proteomes" id="UP000006265">
    <property type="component" value="Unassembled WGS sequence"/>
</dbReference>
<accession>K5B7A5</accession>
<dbReference type="InterPro" id="IPR036661">
    <property type="entry name" value="Luciferase-like_sf"/>
</dbReference>
<evidence type="ECO:0000313" key="2">
    <source>
        <dbReference type="EMBL" id="EKF21608.1"/>
    </source>
</evidence>
<dbReference type="PATRIC" id="fig|1122247.3.peg.4167"/>
<dbReference type="GO" id="GO:0046306">
    <property type="term" value="P:alkanesulfonate catabolic process"/>
    <property type="evidence" value="ECO:0007669"/>
    <property type="project" value="TreeGrafter"/>
</dbReference>
<dbReference type="NCBIfam" id="TIGR03619">
    <property type="entry name" value="F420_Rv2161c"/>
    <property type="match status" value="1"/>
</dbReference>
<dbReference type="InterPro" id="IPR011251">
    <property type="entry name" value="Luciferase-like_dom"/>
</dbReference>
<proteinExistence type="predicted"/>
<evidence type="ECO:0000259" key="1">
    <source>
        <dbReference type="Pfam" id="PF00296"/>
    </source>
</evidence>
<dbReference type="AlphaFoldDB" id="K5B7A5"/>
<dbReference type="OrthoDB" id="5172444at2"/>
<dbReference type="eggNOG" id="COG2141">
    <property type="taxonomic scope" value="Bacteria"/>
</dbReference>
<dbReference type="RefSeq" id="WP_005631546.1">
    <property type="nucleotide sequence ID" value="NZ_AMRA01000123.1"/>
</dbReference>
<dbReference type="STRING" id="1122247.GCA_000379865_00316"/>
<feature type="domain" description="Luciferase-like" evidence="1">
    <location>
        <begin position="19"/>
        <end position="235"/>
    </location>
</feature>
<name>K5B7A5_MYCHD</name>
<dbReference type="InterPro" id="IPR050172">
    <property type="entry name" value="SsuD_RutA_monooxygenase"/>
</dbReference>
<comment type="caution">
    <text evidence="2">The sequence shown here is derived from an EMBL/GenBank/DDBJ whole genome shotgun (WGS) entry which is preliminary data.</text>
</comment>
<organism evidence="2 3">
    <name type="scientific">Mycolicibacterium hassiacum (strain DSM 44199 / CIP 105218 / JCM 12690 / 3849)</name>
    <name type="common">Mycobacterium hassiacum</name>
    <dbReference type="NCBI Taxonomy" id="1122247"/>
    <lineage>
        <taxon>Bacteria</taxon>
        <taxon>Bacillati</taxon>
        <taxon>Actinomycetota</taxon>
        <taxon>Actinomycetes</taxon>
        <taxon>Mycobacteriales</taxon>
        <taxon>Mycobacteriaceae</taxon>
        <taxon>Mycolicibacterium</taxon>
    </lineage>
</organism>
<reference evidence="2 3" key="1">
    <citation type="journal article" date="2012" name="J. Bacteriol.">
        <title>Genome sequence of Mycobacterium hassiacum DSM 44199, a rare source of heat-stable mycobacterial proteins.</title>
        <authorList>
            <person name="Tiago I."/>
            <person name="Maranha A."/>
            <person name="Mendes V."/>
            <person name="Alarico S."/>
            <person name="Moynihan P.J."/>
            <person name="Clarke A.J."/>
            <person name="Macedo-Ribeiro S."/>
            <person name="Pereira P.J."/>
            <person name="Empadinhas N."/>
        </authorList>
    </citation>
    <scope>NUCLEOTIDE SEQUENCE [LARGE SCALE GENOMIC DNA]</scope>
    <source>
        <strain evidence="3">DSM 44199 / CIP 105218 / JCM 12690 / 3849</strain>
    </source>
</reference>
<dbReference type="GO" id="GO:0008726">
    <property type="term" value="F:alkanesulfonate monooxygenase activity"/>
    <property type="evidence" value="ECO:0007669"/>
    <property type="project" value="TreeGrafter"/>
</dbReference>
<evidence type="ECO:0000313" key="3">
    <source>
        <dbReference type="Proteomes" id="UP000006265"/>
    </source>
</evidence>
<dbReference type="SUPFAM" id="SSF51679">
    <property type="entry name" value="Bacterial luciferase-like"/>
    <property type="match status" value="1"/>
</dbReference>
<dbReference type="InterPro" id="IPR019921">
    <property type="entry name" value="Lucif-like_OxRdtase_Rv2161c"/>
</dbReference>
<dbReference type="PANTHER" id="PTHR42847:SF4">
    <property type="entry name" value="ALKANESULFONATE MONOOXYGENASE-RELATED"/>
    <property type="match status" value="1"/>
</dbReference>
<dbReference type="PANTHER" id="PTHR42847">
    <property type="entry name" value="ALKANESULFONATE MONOOXYGENASE"/>
    <property type="match status" value="1"/>
</dbReference>
<dbReference type="Pfam" id="PF00296">
    <property type="entry name" value="Bac_luciferase"/>
    <property type="match status" value="1"/>
</dbReference>
<dbReference type="EMBL" id="AMRA01000123">
    <property type="protein sequence ID" value="EKF21608.1"/>
    <property type="molecule type" value="Genomic_DNA"/>
</dbReference>
<dbReference type="Gene3D" id="3.20.20.30">
    <property type="entry name" value="Luciferase-like domain"/>
    <property type="match status" value="1"/>
</dbReference>
<protein>
    <submittedName>
        <fullName evidence="2">Putative F420-dependent oxidoreductase domain protein</fullName>
    </submittedName>
</protein>
<gene>
    <name evidence="2" type="ORF">C731_4347</name>
</gene>
<keyword evidence="3" id="KW-1185">Reference proteome</keyword>